<organism evidence="1 2">
    <name type="scientific">Paraburkholderia phymatum</name>
    <dbReference type="NCBI Taxonomy" id="148447"/>
    <lineage>
        <taxon>Bacteria</taxon>
        <taxon>Pseudomonadati</taxon>
        <taxon>Pseudomonadota</taxon>
        <taxon>Betaproteobacteria</taxon>
        <taxon>Burkholderiales</taxon>
        <taxon>Burkholderiaceae</taxon>
        <taxon>Paraburkholderia</taxon>
    </lineage>
</organism>
<comment type="caution">
    <text evidence="1">The sequence shown here is derived from an EMBL/GenBank/DDBJ whole genome shotgun (WGS) entry which is preliminary data.</text>
</comment>
<proteinExistence type="predicted"/>
<dbReference type="Proteomes" id="UP001558850">
    <property type="component" value="Unassembled WGS sequence"/>
</dbReference>
<accession>A0ACC6U0Q3</accession>
<evidence type="ECO:0000313" key="1">
    <source>
        <dbReference type="EMBL" id="MEX3933210.1"/>
    </source>
</evidence>
<sequence>MERLVKAGDRTTTGGRVMSGTSSQYEEGEALCCDGDMATCGNCKGVYPIFGTARTWLDEGRSMVLDLDQVGCPCRKNRVLASGGMSMFYSKDRNVSVTPVSTPNPAAAPAYDEQFVLRDPATGEPLQGVAYRIVSRTGAVLASGVTDSKGATARVTTNGADALKFELSET</sequence>
<keyword evidence="2" id="KW-1185">Reference proteome</keyword>
<reference evidence="1" key="1">
    <citation type="submission" date="2024-07" db="EMBL/GenBank/DDBJ databases">
        <title>A survey of Mimosa microsymbionts across Brazilian biomes reveals a high diversity of Paraburkholderia nodulating endemic species, but also that Cupriavidus is common as a symbiont of widespread species.</title>
        <authorList>
            <person name="Rouws L."/>
            <person name="Barauna A."/>
            <person name="Beukes C."/>
            <person name="Rouws J.R.C."/>
            <person name="De Faria S.M."/>
            <person name="Gross E."/>
            <person name="Bueno Dos Reis Junior F."/>
            <person name="Simon M.F."/>
            <person name="Maluk M."/>
            <person name="Odee D.W."/>
            <person name="Kenicer G."/>
            <person name="Young J.P.W."/>
            <person name="Reis V.M."/>
            <person name="Zilli J."/>
            <person name="James E.K."/>
        </authorList>
    </citation>
    <scope>NUCLEOTIDE SEQUENCE</scope>
    <source>
        <strain evidence="1">EG181B</strain>
    </source>
</reference>
<gene>
    <name evidence="1" type="ORF">AB4Y32_15645</name>
</gene>
<name>A0ACC6U0Q3_9BURK</name>
<evidence type="ECO:0000313" key="2">
    <source>
        <dbReference type="Proteomes" id="UP001558850"/>
    </source>
</evidence>
<protein>
    <submittedName>
        <fullName evidence="1">PAAR domain-containing protein</fullName>
    </submittedName>
</protein>
<dbReference type="EMBL" id="JBFRCH010000007">
    <property type="protein sequence ID" value="MEX3933210.1"/>
    <property type="molecule type" value="Genomic_DNA"/>
</dbReference>